<dbReference type="EMBL" id="JAUSVX010000023">
    <property type="protein sequence ID" value="MDQ0474516.1"/>
    <property type="molecule type" value="Genomic_DNA"/>
</dbReference>
<evidence type="ECO:0000256" key="3">
    <source>
        <dbReference type="ARBA" id="ARBA00023125"/>
    </source>
</evidence>
<comment type="caution">
    <text evidence="6">The sequence shown here is derived from an EMBL/GenBank/DDBJ whole genome shotgun (WGS) entry which is preliminary data.</text>
</comment>
<dbReference type="Pfam" id="PF00126">
    <property type="entry name" value="HTH_1"/>
    <property type="match status" value="1"/>
</dbReference>
<dbReference type="CDD" id="cd05466">
    <property type="entry name" value="PBP2_LTTR_substrate"/>
    <property type="match status" value="1"/>
</dbReference>
<evidence type="ECO:0000313" key="6">
    <source>
        <dbReference type="EMBL" id="MDQ0474516.1"/>
    </source>
</evidence>
<evidence type="ECO:0000256" key="1">
    <source>
        <dbReference type="ARBA" id="ARBA00009437"/>
    </source>
</evidence>
<dbReference type="Gene3D" id="3.40.190.290">
    <property type="match status" value="1"/>
</dbReference>
<feature type="domain" description="HTH lysR-type" evidence="5">
    <location>
        <begin position="3"/>
        <end position="60"/>
    </location>
</feature>
<proteinExistence type="inferred from homology"/>
<dbReference type="Gene3D" id="1.10.10.10">
    <property type="entry name" value="Winged helix-like DNA-binding domain superfamily/Winged helix DNA-binding domain"/>
    <property type="match status" value="1"/>
</dbReference>
<dbReference type="Pfam" id="PF03466">
    <property type="entry name" value="LysR_substrate"/>
    <property type="match status" value="1"/>
</dbReference>
<protein>
    <submittedName>
        <fullName evidence="6">DNA-binding transcriptional LysR family regulator</fullName>
    </submittedName>
</protein>
<dbReference type="SUPFAM" id="SSF46785">
    <property type="entry name" value="Winged helix' DNA-binding domain"/>
    <property type="match status" value="1"/>
</dbReference>
<dbReference type="PROSITE" id="PS50931">
    <property type="entry name" value="HTH_LYSR"/>
    <property type="match status" value="1"/>
</dbReference>
<dbReference type="InterPro" id="IPR000847">
    <property type="entry name" value="LysR_HTH_N"/>
</dbReference>
<dbReference type="Proteomes" id="UP001242480">
    <property type="component" value="Unassembled WGS sequence"/>
</dbReference>
<comment type="similarity">
    <text evidence="1">Belongs to the LysR transcriptional regulatory family.</text>
</comment>
<dbReference type="InterPro" id="IPR005119">
    <property type="entry name" value="LysR_subst-bd"/>
</dbReference>
<evidence type="ECO:0000313" key="7">
    <source>
        <dbReference type="Proteomes" id="UP001242480"/>
    </source>
</evidence>
<dbReference type="InterPro" id="IPR036388">
    <property type="entry name" value="WH-like_DNA-bd_sf"/>
</dbReference>
<reference evidence="6 7" key="1">
    <citation type="submission" date="2023-07" db="EMBL/GenBank/DDBJ databases">
        <title>Genomic Encyclopedia of Type Strains, Phase IV (KMG-IV): sequencing the most valuable type-strain genomes for metagenomic binning, comparative biology and taxonomic classification.</title>
        <authorList>
            <person name="Goeker M."/>
        </authorList>
    </citation>
    <scope>NUCLEOTIDE SEQUENCE [LARGE SCALE GENOMIC DNA]</scope>
    <source>
        <strain evidence="6 7">DSM 19619</strain>
    </source>
</reference>
<dbReference type="InterPro" id="IPR036390">
    <property type="entry name" value="WH_DNA-bd_sf"/>
</dbReference>
<evidence type="ECO:0000256" key="2">
    <source>
        <dbReference type="ARBA" id="ARBA00023015"/>
    </source>
</evidence>
<dbReference type="SUPFAM" id="SSF53850">
    <property type="entry name" value="Periplasmic binding protein-like II"/>
    <property type="match status" value="1"/>
</dbReference>
<dbReference type="RefSeq" id="WP_307284263.1">
    <property type="nucleotide sequence ID" value="NZ_JAUSVX010000023.1"/>
</dbReference>
<evidence type="ECO:0000256" key="4">
    <source>
        <dbReference type="ARBA" id="ARBA00023163"/>
    </source>
</evidence>
<accession>A0ABU0JJP9</accession>
<keyword evidence="2" id="KW-0805">Transcription regulation</keyword>
<dbReference type="GO" id="GO:0003677">
    <property type="term" value="F:DNA binding"/>
    <property type="evidence" value="ECO:0007669"/>
    <property type="project" value="UniProtKB-KW"/>
</dbReference>
<dbReference type="PANTHER" id="PTHR30346:SF0">
    <property type="entry name" value="HCA OPERON TRANSCRIPTIONAL ACTIVATOR HCAR"/>
    <property type="match status" value="1"/>
</dbReference>
<evidence type="ECO:0000259" key="5">
    <source>
        <dbReference type="PROSITE" id="PS50931"/>
    </source>
</evidence>
<dbReference type="PANTHER" id="PTHR30346">
    <property type="entry name" value="TRANSCRIPTIONAL DUAL REGULATOR HCAR-RELATED"/>
    <property type="match status" value="1"/>
</dbReference>
<sequence>MKITLAQLRLLAAAVETGSVGAAARRCGLTQSGASQAIIALETALGVELLARTRDGVTPTAFALSILDDAEAALDAARRIEAQARAAAPGRRLRIASVPSVAARLLPGWSRSLRQLYPGLELSVFEGHHIEVGEWVARDIADVGLAAVAPAGLAADPVRDEELVLVGPRGHRLLRQAAVDLGTLDGQTLVAAGLGCDSILERLFAPAGVPLPPLIRVHDIATALAMVGQGLGLTILPDTAFPRPDMQDLRTRPLSPLSHRRLYMIARPDRQASEPVRRLLDIARAGDGALRRQAG</sequence>
<organism evidence="6 7">
    <name type="scientific">Labrys wisconsinensis</name>
    <dbReference type="NCBI Taxonomy" id="425677"/>
    <lineage>
        <taxon>Bacteria</taxon>
        <taxon>Pseudomonadati</taxon>
        <taxon>Pseudomonadota</taxon>
        <taxon>Alphaproteobacteria</taxon>
        <taxon>Hyphomicrobiales</taxon>
        <taxon>Xanthobacteraceae</taxon>
        <taxon>Labrys</taxon>
    </lineage>
</organism>
<gene>
    <name evidence="6" type="ORF">QO011_007557</name>
</gene>
<keyword evidence="3 6" id="KW-0238">DNA-binding</keyword>
<name>A0ABU0JJP9_9HYPH</name>
<keyword evidence="7" id="KW-1185">Reference proteome</keyword>
<keyword evidence="4" id="KW-0804">Transcription</keyword>